<feature type="transmembrane region" description="Helical" evidence="1">
    <location>
        <begin position="444"/>
        <end position="469"/>
    </location>
</feature>
<dbReference type="GO" id="GO:0006644">
    <property type="term" value="P:phospholipid metabolic process"/>
    <property type="evidence" value="ECO:0007669"/>
    <property type="project" value="InterPro"/>
</dbReference>
<sequence>MITAPEDPAHLSARWPLPRLPRSLWLIAVTLAVLGFGVIASRSEAPTPTPPTADTIAATRAIDALLHPESGRDPITELPADFTTVTGVTPVHLPAPDGTTRAVHVDGGCSTPWGDDNTRWDYSVGCKAHDLGYDLLRYSYAKGQTLDPRLRRALDDKLSADMHGRCDTNPRSSAELCQVVASLYSVGLVVNSWHQRWGPPVHAPVEPWTIALIMAAILLLTRIRMPRRLPGLRGAALPVTPPPAGRFTHARTISLAGIVLGESALALAHWGGAGVPGWLWPLTWLLQLAPVFFFAGGHANLISWRDAQAAGAGYGGYLAARTGWLIRPAFAFLAAWLVVPLSLELLGAPDTAVTTVGRIVVQPLWLLGLYLITVAVTPVLGWLHERLGLLVPGALALLVALVDWLTESAATGAAGGAGDVVLAVLFAQLAFAHGTLARLPVVTLAVTGALASAGLVLLTTVGGASAMLITVPTGAVTSLAPSPLCVLLLGTAQLAALYTLGRRHAVRPVTWRPLEIVRAAPMTAYLGYVAVLMAVVGLVAAIRADTLPTTGVTWLLRPRTLVALALVALPAVIAFRWFERHRPAAVTARRPRSAADVVAAALGVGFGTLGILAFAVCGLTGAPAPTVLGLPSSPMHNLVHVLLGWYLLHVVRTDLAWRARVWLLSSFAAAALAITTDSALGIAVHAGAAAIMLVTAGIVLRLGVTEPAVQTAAP</sequence>
<feature type="transmembrane region" description="Helical" evidence="1">
    <location>
        <begin position="522"/>
        <end position="541"/>
    </location>
</feature>
<feature type="transmembrane region" description="Helical" evidence="1">
    <location>
        <begin position="655"/>
        <end position="674"/>
    </location>
</feature>
<accession>A0A4Q7KIE1</accession>
<evidence type="ECO:0000313" key="3">
    <source>
        <dbReference type="Proteomes" id="UP000294257"/>
    </source>
</evidence>
<dbReference type="EMBL" id="SGWQ01000011">
    <property type="protein sequence ID" value="RZS32668.1"/>
    <property type="molecule type" value="Genomic_DNA"/>
</dbReference>
<feature type="transmembrane region" description="Helical" evidence="1">
    <location>
        <begin position="284"/>
        <end position="303"/>
    </location>
</feature>
<feature type="transmembrane region" description="Helical" evidence="1">
    <location>
        <begin position="23"/>
        <end position="40"/>
    </location>
</feature>
<dbReference type="RefSeq" id="WP_130347624.1">
    <property type="nucleotide sequence ID" value="NZ_SGWQ01000011.1"/>
</dbReference>
<dbReference type="GO" id="GO:0050482">
    <property type="term" value="P:arachidonate secretion"/>
    <property type="evidence" value="ECO:0007669"/>
    <property type="project" value="InterPro"/>
</dbReference>
<feature type="transmembrane region" description="Helical" evidence="1">
    <location>
        <begin position="412"/>
        <end position="432"/>
    </location>
</feature>
<feature type="transmembrane region" description="Helical" evidence="1">
    <location>
        <begin position="481"/>
        <end position="501"/>
    </location>
</feature>
<feature type="transmembrane region" description="Helical" evidence="1">
    <location>
        <begin position="363"/>
        <end position="380"/>
    </location>
</feature>
<keyword evidence="1" id="KW-1133">Transmembrane helix</keyword>
<organism evidence="2 3">
    <name type="scientific">Herbihabitans rhizosphaerae</name>
    <dbReference type="NCBI Taxonomy" id="1872711"/>
    <lineage>
        <taxon>Bacteria</taxon>
        <taxon>Bacillati</taxon>
        <taxon>Actinomycetota</taxon>
        <taxon>Actinomycetes</taxon>
        <taxon>Pseudonocardiales</taxon>
        <taxon>Pseudonocardiaceae</taxon>
        <taxon>Herbihabitans</taxon>
    </lineage>
</organism>
<dbReference type="GO" id="GO:0004623">
    <property type="term" value="F:phospholipase A2 activity"/>
    <property type="evidence" value="ECO:0007669"/>
    <property type="project" value="InterPro"/>
</dbReference>
<evidence type="ECO:0000256" key="1">
    <source>
        <dbReference type="SAM" id="Phobius"/>
    </source>
</evidence>
<dbReference type="SUPFAM" id="SSF48619">
    <property type="entry name" value="Phospholipase A2, PLA2"/>
    <property type="match status" value="1"/>
</dbReference>
<dbReference type="OrthoDB" id="3389925at2"/>
<keyword evidence="1" id="KW-0472">Membrane</keyword>
<feature type="transmembrane region" description="Helical" evidence="1">
    <location>
        <begin position="253"/>
        <end position="272"/>
    </location>
</feature>
<name>A0A4Q7KIE1_9PSEU</name>
<dbReference type="Pfam" id="PF09056">
    <property type="entry name" value="Phospholip_A2_3"/>
    <property type="match status" value="1"/>
</dbReference>
<feature type="transmembrane region" description="Helical" evidence="1">
    <location>
        <begin position="598"/>
        <end position="622"/>
    </location>
</feature>
<feature type="transmembrane region" description="Helical" evidence="1">
    <location>
        <begin position="387"/>
        <end position="406"/>
    </location>
</feature>
<dbReference type="Gene3D" id="1.20.90.10">
    <property type="entry name" value="Phospholipase A2 domain"/>
    <property type="match status" value="1"/>
</dbReference>
<keyword evidence="3" id="KW-1185">Reference proteome</keyword>
<reference evidence="2 3" key="1">
    <citation type="submission" date="2019-02" db="EMBL/GenBank/DDBJ databases">
        <title>Genomic Encyclopedia of Type Strains, Phase IV (KMG-IV): sequencing the most valuable type-strain genomes for metagenomic binning, comparative biology and taxonomic classification.</title>
        <authorList>
            <person name="Goeker M."/>
        </authorList>
    </citation>
    <scope>NUCLEOTIDE SEQUENCE [LARGE SCALE GENOMIC DNA]</scope>
    <source>
        <strain evidence="2 3">DSM 101727</strain>
    </source>
</reference>
<feature type="transmembrane region" description="Helical" evidence="1">
    <location>
        <begin position="561"/>
        <end position="578"/>
    </location>
</feature>
<gene>
    <name evidence="2" type="ORF">EV193_11145</name>
</gene>
<feature type="transmembrane region" description="Helical" evidence="1">
    <location>
        <begin position="324"/>
        <end position="343"/>
    </location>
</feature>
<feature type="transmembrane region" description="Helical" evidence="1">
    <location>
        <begin position="680"/>
        <end position="700"/>
    </location>
</feature>
<evidence type="ECO:0000313" key="2">
    <source>
        <dbReference type="EMBL" id="RZS32668.1"/>
    </source>
</evidence>
<dbReference type="AlphaFoldDB" id="A0A4Q7KIE1"/>
<dbReference type="Proteomes" id="UP000294257">
    <property type="component" value="Unassembled WGS sequence"/>
</dbReference>
<comment type="caution">
    <text evidence="2">The sequence shown here is derived from an EMBL/GenBank/DDBJ whole genome shotgun (WGS) entry which is preliminary data.</text>
</comment>
<dbReference type="InterPro" id="IPR036444">
    <property type="entry name" value="PLipase_A2_dom_sf"/>
</dbReference>
<feature type="transmembrane region" description="Helical" evidence="1">
    <location>
        <begin position="628"/>
        <end position="648"/>
    </location>
</feature>
<dbReference type="InterPro" id="IPR015141">
    <property type="entry name" value="PLipase_A2_prok/fun"/>
</dbReference>
<proteinExistence type="predicted"/>
<protein>
    <submittedName>
        <fullName evidence="2">Phospholipase A2-like protein</fullName>
    </submittedName>
</protein>
<keyword evidence="1" id="KW-0812">Transmembrane</keyword>